<gene>
    <name evidence="1" type="ORF">D7V88_23085</name>
</gene>
<dbReference type="InterPro" id="IPR011673">
    <property type="entry name" value="DUF1615"/>
</dbReference>
<dbReference type="RefSeq" id="WP_120542818.1">
    <property type="nucleotide sequence ID" value="NZ_RAVZ01000168.1"/>
</dbReference>
<accession>A0A3A8IKF8</accession>
<comment type="caution">
    <text evidence="1">The sequence shown here is derived from an EMBL/GenBank/DDBJ whole genome shotgun (WGS) entry which is preliminary data.</text>
</comment>
<keyword evidence="2" id="KW-1185">Reference proteome</keyword>
<evidence type="ECO:0000313" key="2">
    <source>
        <dbReference type="Proteomes" id="UP000268094"/>
    </source>
</evidence>
<sequence>MFTVACASRAPASIPDIPPPPRLSVAQVARLLPAKVKGPEREGWARDVLAALDAEAVLPSPPVVCQVLAVIDQESGFQADPAVPGLPKLVRQKLEATAGKLGPLGRRVLDEVLASKAKGAKRSFGARLDAARTERDLDRLFRDMLAYYEEQYPAAYAAADLASSLFGPSSFAGQNPITTAGSMQVSVLYAVNKAGPDADPDAVRESLYTRAGGVRYGTARLMGFEAAYDEPLYRFADYNSGVYSSRNAALQSQVGRLTGIPLATDGDLRLYDKQGEPRGDDSQSLKALLVFRERHAPDLSERRVRKDVDQEKTAEFETTDTYLAVKRVYAKQTGQPPVYAQLPQVTLKSVKLSGEKTTAWFAKSVDARYQQCLTRHRQTAR</sequence>
<name>A0A3A8IKF8_9BACT</name>
<reference evidence="2" key="1">
    <citation type="submission" date="2018-09" db="EMBL/GenBank/DDBJ databases">
        <authorList>
            <person name="Livingstone P.G."/>
            <person name="Whitworth D.E."/>
        </authorList>
    </citation>
    <scope>NUCLEOTIDE SEQUENCE [LARGE SCALE GENOMIC DNA]</scope>
    <source>
        <strain evidence="2">CA054A</strain>
    </source>
</reference>
<evidence type="ECO:0000313" key="1">
    <source>
        <dbReference type="EMBL" id="RKG83947.1"/>
    </source>
</evidence>
<dbReference type="Pfam" id="PF07759">
    <property type="entry name" value="DUF1615"/>
    <property type="match status" value="1"/>
</dbReference>
<organism evidence="1 2">
    <name type="scientific">Corallococcus terminator</name>
    <dbReference type="NCBI Taxonomy" id="2316733"/>
    <lineage>
        <taxon>Bacteria</taxon>
        <taxon>Pseudomonadati</taxon>
        <taxon>Myxococcota</taxon>
        <taxon>Myxococcia</taxon>
        <taxon>Myxococcales</taxon>
        <taxon>Cystobacterineae</taxon>
        <taxon>Myxococcaceae</taxon>
        <taxon>Corallococcus</taxon>
    </lineage>
</organism>
<dbReference type="Proteomes" id="UP000268094">
    <property type="component" value="Unassembled WGS sequence"/>
</dbReference>
<dbReference type="AlphaFoldDB" id="A0A3A8IKF8"/>
<dbReference type="EMBL" id="RAVZ01000168">
    <property type="protein sequence ID" value="RKG83947.1"/>
    <property type="molecule type" value="Genomic_DNA"/>
</dbReference>
<dbReference type="OrthoDB" id="596976at2"/>
<proteinExistence type="predicted"/>
<protein>
    <submittedName>
        <fullName evidence="1">DUF1615 domain-containing protein</fullName>
    </submittedName>
</protein>